<protein>
    <recommendedName>
        <fullName evidence="4">Ubiquitin-like protein ATG12</fullName>
    </recommendedName>
</protein>
<comment type="subunit">
    <text evidence="4">Forms a conjugate with ATG5.</text>
</comment>
<dbReference type="SUPFAM" id="SSF54236">
    <property type="entry name" value="Ubiquitin-like"/>
    <property type="match status" value="1"/>
</dbReference>
<gene>
    <name evidence="5" type="ORF">WR25_01723</name>
</gene>
<proteinExistence type="inferred from homology"/>
<dbReference type="InterPro" id="IPR007242">
    <property type="entry name" value="Atg12"/>
</dbReference>
<keyword evidence="2 4" id="KW-0833">Ubl conjugation pathway</keyword>
<keyword evidence="6" id="KW-1185">Reference proteome</keyword>
<comment type="caution">
    <text evidence="5">The sequence shown here is derived from an EMBL/GenBank/DDBJ whole genome shotgun (WGS) entry which is preliminary data.</text>
</comment>
<dbReference type="OrthoDB" id="10003551at2759"/>
<evidence type="ECO:0000256" key="4">
    <source>
        <dbReference type="RuleBase" id="RU361201"/>
    </source>
</evidence>
<dbReference type="GO" id="GO:0034045">
    <property type="term" value="C:phagophore assembly site membrane"/>
    <property type="evidence" value="ECO:0007669"/>
    <property type="project" value="TreeGrafter"/>
</dbReference>
<dbReference type="GO" id="GO:0034274">
    <property type="term" value="C:Atg12-Atg5-Atg16 complex"/>
    <property type="evidence" value="ECO:0007669"/>
    <property type="project" value="TreeGrafter"/>
</dbReference>
<dbReference type="PANTHER" id="PTHR13385:SF0">
    <property type="entry name" value="UBIQUITIN-LIKE PROTEIN ATG12"/>
    <property type="match status" value="1"/>
</dbReference>
<dbReference type="Gene3D" id="3.10.20.90">
    <property type="entry name" value="Phosphatidylinositol 3-kinase Catalytic Subunit, Chain A, domain 1"/>
    <property type="match status" value="1"/>
</dbReference>
<reference evidence="5 6" key="1">
    <citation type="journal article" date="2017" name="Curr. Biol.">
        <title>Genome architecture and evolution of a unichromosomal asexual nematode.</title>
        <authorList>
            <person name="Fradin H."/>
            <person name="Zegar C."/>
            <person name="Gutwein M."/>
            <person name="Lucas J."/>
            <person name="Kovtun M."/>
            <person name="Corcoran D."/>
            <person name="Baugh L.R."/>
            <person name="Kiontke K."/>
            <person name="Gunsalus K."/>
            <person name="Fitch D.H."/>
            <person name="Piano F."/>
        </authorList>
    </citation>
    <scope>NUCLEOTIDE SEQUENCE [LARGE SCALE GENOMIC DNA]</scope>
    <source>
        <strain evidence="5">PF1309</strain>
    </source>
</reference>
<dbReference type="Proteomes" id="UP000218231">
    <property type="component" value="Unassembled WGS sequence"/>
</dbReference>
<dbReference type="AlphaFoldDB" id="A0A2A2LS56"/>
<evidence type="ECO:0000313" key="5">
    <source>
        <dbReference type="EMBL" id="PAV88855.1"/>
    </source>
</evidence>
<dbReference type="GO" id="GO:0061723">
    <property type="term" value="P:glycophagy"/>
    <property type="evidence" value="ECO:0007669"/>
    <property type="project" value="TreeGrafter"/>
</dbReference>
<sequence>MSEKVTVLLQHVGDAPILKQKKFSVDRARTIAWFTQTIRKLMALEDHQNLFFYISQTFAPSPDHTFEVLKDCYALTGGDVSNDHLVLHYSTTPAWG</sequence>
<comment type="function">
    <text evidence="4">Ubiquitin-like protein involved in autophagic vesicle formation.</text>
</comment>
<dbReference type="GO" id="GO:0034727">
    <property type="term" value="P:piecemeal microautophagy of the nucleus"/>
    <property type="evidence" value="ECO:0007669"/>
    <property type="project" value="TreeGrafter"/>
</dbReference>
<dbReference type="GO" id="GO:0000422">
    <property type="term" value="P:autophagy of mitochondrion"/>
    <property type="evidence" value="ECO:0007669"/>
    <property type="project" value="TreeGrafter"/>
</dbReference>
<accession>A0A2A2LS56</accession>
<evidence type="ECO:0000313" key="6">
    <source>
        <dbReference type="Proteomes" id="UP000218231"/>
    </source>
</evidence>
<organism evidence="5 6">
    <name type="scientific">Diploscapter pachys</name>
    <dbReference type="NCBI Taxonomy" id="2018661"/>
    <lineage>
        <taxon>Eukaryota</taxon>
        <taxon>Metazoa</taxon>
        <taxon>Ecdysozoa</taxon>
        <taxon>Nematoda</taxon>
        <taxon>Chromadorea</taxon>
        <taxon>Rhabditida</taxon>
        <taxon>Rhabditina</taxon>
        <taxon>Rhabditomorpha</taxon>
        <taxon>Rhabditoidea</taxon>
        <taxon>Rhabditidae</taxon>
        <taxon>Diploscapter</taxon>
    </lineage>
</organism>
<keyword evidence="1 4" id="KW-1017">Isopeptide bond</keyword>
<evidence type="ECO:0000256" key="2">
    <source>
        <dbReference type="ARBA" id="ARBA00022786"/>
    </source>
</evidence>
<dbReference type="InterPro" id="IPR029071">
    <property type="entry name" value="Ubiquitin-like_domsf"/>
</dbReference>
<dbReference type="CDD" id="cd01612">
    <property type="entry name" value="Ubl_ATG12"/>
    <property type="match status" value="1"/>
</dbReference>
<evidence type="ECO:0000256" key="1">
    <source>
        <dbReference type="ARBA" id="ARBA00022499"/>
    </source>
</evidence>
<keyword evidence="3 4" id="KW-0072">Autophagy</keyword>
<dbReference type="STRING" id="2018661.A0A2A2LS56"/>
<dbReference type="GO" id="GO:0000421">
    <property type="term" value="C:autophagosome membrane"/>
    <property type="evidence" value="ECO:0007669"/>
    <property type="project" value="TreeGrafter"/>
</dbReference>
<dbReference type="Pfam" id="PF04110">
    <property type="entry name" value="APG12"/>
    <property type="match status" value="1"/>
</dbReference>
<name>A0A2A2LS56_9BILA</name>
<evidence type="ECO:0000256" key="3">
    <source>
        <dbReference type="ARBA" id="ARBA00023006"/>
    </source>
</evidence>
<dbReference type="GO" id="GO:0097352">
    <property type="term" value="P:autophagosome maturation"/>
    <property type="evidence" value="ECO:0007669"/>
    <property type="project" value="TreeGrafter"/>
</dbReference>
<dbReference type="PANTHER" id="PTHR13385">
    <property type="entry name" value="AUTOPHAGY PROTEIN 12"/>
    <property type="match status" value="1"/>
</dbReference>
<dbReference type="GO" id="GO:0019776">
    <property type="term" value="F:Atg8-family ligase activity"/>
    <property type="evidence" value="ECO:0007669"/>
    <property type="project" value="TreeGrafter"/>
</dbReference>
<dbReference type="EMBL" id="LIAE01006488">
    <property type="protein sequence ID" value="PAV88855.1"/>
    <property type="molecule type" value="Genomic_DNA"/>
</dbReference>
<dbReference type="GO" id="GO:0000045">
    <property type="term" value="P:autophagosome assembly"/>
    <property type="evidence" value="ECO:0007669"/>
    <property type="project" value="InterPro"/>
</dbReference>
<comment type="similarity">
    <text evidence="4">Belongs to the ATG12 family.</text>
</comment>